<dbReference type="GeneID" id="73327327"/>
<evidence type="ECO:0000259" key="1">
    <source>
        <dbReference type="Pfam" id="PF09994"/>
    </source>
</evidence>
<dbReference type="PANTHER" id="PTHR33840:SF1">
    <property type="entry name" value="TLE1 PHOSPHOLIPASE DOMAIN-CONTAINING PROTEIN"/>
    <property type="match status" value="1"/>
</dbReference>
<dbReference type="EMBL" id="BQXU01000016">
    <property type="protein sequence ID" value="GKT46344.1"/>
    <property type="molecule type" value="Genomic_DNA"/>
</dbReference>
<protein>
    <recommendedName>
        <fullName evidence="1">T6SS Phospholipase effector Tle1-like catalytic domain-containing protein</fullName>
    </recommendedName>
</protein>
<dbReference type="AlphaFoldDB" id="A0AA37LF90"/>
<sequence>MPQIVYYHRGVGTAEDFKVVQYLGGVFGKGIVEDIKDVYRFVCDNYNPGDEIVILGFSRGAFTARSVSGLICNIGLLNRVGLSQFGAIFHDYQNFTSWNSNTKFNKEEHLVGFTLSNFARLEKFKKREGRSDAEMEAELDHEKNTFFHSMATCNDKGQGKLRKMAKTYVDILEKHEMVLFEKNPNFQYGLDMKRYIPAVIEVNAVGVWDTVGSLGWPKMPWEKIRRDRSADEV</sequence>
<feature type="domain" description="T6SS Phospholipase effector Tle1-like catalytic" evidence="1">
    <location>
        <begin position="2"/>
        <end position="224"/>
    </location>
</feature>
<organism evidence="2 3">
    <name type="scientific">Colletotrichum spaethianum</name>
    <dbReference type="NCBI Taxonomy" id="700344"/>
    <lineage>
        <taxon>Eukaryota</taxon>
        <taxon>Fungi</taxon>
        <taxon>Dikarya</taxon>
        <taxon>Ascomycota</taxon>
        <taxon>Pezizomycotina</taxon>
        <taxon>Sordariomycetes</taxon>
        <taxon>Hypocreomycetidae</taxon>
        <taxon>Glomerellales</taxon>
        <taxon>Glomerellaceae</taxon>
        <taxon>Colletotrichum</taxon>
        <taxon>Colletotrichum spaethianum species complex</taxon>
    </lineage>
</organism>
<dbReference type="InterPro" id="IPR029058">
    <property type="entry name" value="AB_hydrolase_fold"/>
</dbReference>
<comment type="caution">
    <text evidence="2">The sequence shown here is derived from an EMBL/GenBank/DDBJ whole genome shotgun (WGS) entry which is preliminary data.</text>
</comment>
<dbReference type="RefSeq" id="XP_049128694.1">
    <property type="nucleotide sequence ID" value="XM_049272737.1"/>
</dbReference>
<accession>A0AA37LF90</accession>
<dbReference type="InterPro" id="IPR018712">
    <property type="entry name" value="Tle1-like_cat"/>
</dbReference>
<name>A0AA37LF90_9PEZI</name>
<dbReference type="Proteomes" id="UP001055115">
    <property type="component" value="Unassembled WGS sequence"/>
</dbReference>
<reference evidence="2 3" key="1">
    <citation type="submission" date="2022-03" db="EMBL/GenBank/DDBJ databases">
        <title>Genome data of Colletotrichum spp.</title>
        <authorList>
            <person name="Utami Y.D."/>
            <person name="Hiruma K."/>
        </authorList>
    </citation>
    <scope>NUCLEOTIDE SEQUENCE [LARGE SCALE GENOMIC DNA]</scope>
    <source>
        <strain evidence="2 3">MAFF 239500</strain>
    </source>
</reference>
<evidence type="ECO:0000313" key="3">
    <source>
        <dbReference type="Proteomes" id="UP001055115"/>
    </source>
</evidence>
<dbReference type="PANTHER" id="PTHR33840">
    <property type="match status" value="1"/>
</dbReference>
<evidence type="ECO:0000313" key="2">
    <source>
        <dbReference type="EMBL" id="GKT46344.1"/>
    </source>
</evidence>
<gene>
    <name evidence="2" type="ORF">ColSpa_06525</name>
</gene>
<proteinExistence type="predicted"/>
<keyword evidence="3" id="KW-1185">Reference proteome</keyword>
<dbReference type="Pfam" id="PF09994">
    <property type="entry name" value="T6SS_Tle1-like_cat"/>
    <property type="match status" value="1"/>
</dbReference>
<dbReference type="SUPFAM" id="SSF53474">
    <property type="entry name" value="alpha/beta-Hydrolases"/>
    <property type="match status" value="1"/>
</dbReference>